<reference evidence="1 2" key="1">
    <citation type="journal article" date="2018" name="Nat. Biotechnol.">
        <title>A standardized bacterial taxonomy based on genome phylogeny substantially revises the tree of life.</title>
        <authorList>
            <person name="Parks D.H."/>
            <person name="Chuvochina M."/>
            <person name="Waite D.W."/>
            <person name="Rinke C."/>
            <person name="Skarshewski A."/>
            <person name="Chaumeil P.A."/>
            <person name="Hugenholtz P."/>
        </authorList>
    </citation>
    <scope>NUCLEOTIDE SEQUENCE [LARGE SCALE GENOMIC DNA]</scope>
    <source>
        <strain evidence="1">UBA8844</strain>
    </source>
</reference>
<proteinExistence type="predicted"/>
<gene>
    <name evidence="1" type="ORF">DGD08_04295</name>
</gene>
<dbReference type="Proteomes" id="UP000264071">
    <property type="component" value="Unassembled WGS sequence"/>
</dbReference>
<name>A0A3D4V5L4_9BACT</name>
<evidence type="ECO:0000313" key="1">
    <source>
        <dbReference type="EMBL" id="HCT56416.1"/>
    </source>
</evidence>
<dbReference type="InterPro" id="IPR011051">
    <property type="entry name" value="RmlC_Cupin_sf"/>
</dbReference>
<organism evidence="1 2">
    <name type="scientific">Gemmatimonas aurantiaca</name>
    <dbReference type="NCBI Taxonomy" id="173480"/>
    <lineage>
        <taxon>Bacteria</taxon>
        <taxon>Pseudomonadati</taxon>
        <taxon>Gemmatimonadota</taxon>
        <taxon>Gemmatimonadia</taxon>
        <taxon>Gemmatimonadales</taxon>
        <taxon>Gemmatimonadaceae</taxon>
        <taxon>Gemmatimonas</taxon>
    </lineage>
</organism>
<dbReference type="EMBL" id="DPIY01000005">
    <property type="protein sequence ID" value="HCT56416.1"/>
    <property type="molecule type" value="Genomic_DNA"/>
</dbReference>
<evidence type="ECO:0008006" key="3">
    <source>
        <dbReference type="Google" id="ProtNLM"/>
    </source>
</evidence>
<dbReference type="InterPro" id="IPR014710">
    <property type="entry name" value="RmlC-like_jellyroll"/>
</dbReference>
<dbReference type="AlphaFoldDB" id="A0A3D4V5L4"/>
<accession>A0A3D4V5L4</accession>
<sequence>MKVIDVVQAPEGGEDKETKLLFDGPGRKLTLLTLRHGTALAEHASPDPVIIECVAGIGTLFTRGEGIPLVVGRRVVLEAGEPHGITAGHLLAIVLTRCTSVAHSPVHSHGGSQ</sequence>
<comment type="caution">
    <text evidence="1">The sequence shown here is derived from an EMBL/GenBank/DDBJ whole genome shotgun (WGS) entry which is preliminary data.</text>
</comment>
<protein>
    <recommendedName>
        <fullName evidence="3">Cupin</fullName>
    </recommendedName>
</protein>
<evidence type="ECO:0000313" key="2">
    <source>
        <dbReference type="Proteomes" id="UP000264071"/>
    </source>
</evidence>
<dbReference type="SUPFAM" id="SSF51182">
    <property type="entry name" value="RmlC-like cupins"/>
    <property type="match status" value="1"/>
</dbReference>
<dbReference type="Gene3D" id="2.60.120.10">
    <property type="entry name" value="Jelly Rolls"/>
    <property type="match status" value="1"/>
</dbReference>